<name>A0A7I4XWH2_HAECO</name>
<dbReference type="WBParaSite" id="HCON_00016176-00001">
    <property type="protein sequence ID" value="HCON_00016176-00001"/>
    <property type="gene ID" value="HCON_00016176"/>
</dbReference>
<reference evidence="2" key="1">
    <citation type="submission" date="2020-12" db="UniProtKB">
        <authorList>
            <consortium name="WormBaseParasite"/>
        </authorList>
    </citation>
    <scope>IDENTIFICATION</scope>
    <source>
        <strain evidence="2">MHco3</strain>
    </source>
</reference>
<evidence type="ECO:0000313" key="1">
    <source>
        <dbReference type="Proteomes" id="UP000025227"/>
    </source>
</evidence>
<evidence type="ECO:0000313" key="2">
    <source>
        <dbReference type="WBParaSite" id="HCON_00016176-00001"/>
    </source>
</evidence>
<proteinExistence type="predicted"/>
<accession>A0A7I4XWH2</accession>
<dbReference type="Proteomes" id="UP000025227">
    <property type="component" value="Unplaced"/>
</dbReference>
<sequence length="883" mass="97716">MDADLTSFTQSQDILATLTHHQACNASRREPWIREFKCGRVCFDAVLESPVRASGSSTGSRALPSLREEYADFAQLGSITFPTALLETSNGIEFLFGRCFKVFRRLSASPSIANINEFMQVLGLIEFAGIDVGMADKASSCYSTLLSRLLLKVGPLAKAVSSLPLNVCCQNIPFHAALFSWSCACKLHAVCEKKPMGSKPQANGEGILTADTAFIVLLDGLAALRKNCGSAVPCSCIQSTLIELYTTNSNQLLQSSFRVVQCLVKGESPYDPSQRRALGSLATTPEDFLIFFSEMISHLVDIRVITSDEIMARFVLLAGMSDLLCDTALLPTCKVLLSFLQKYNLKGLAKIRKFASKLVTKILQTVDELDLNELERLSRGEPAKWADYVTHSFSYCVAEEPLLIVFLTKLLSDDQLSSCRGIVINRYSNVKLLVSGCVLSSMLSMLLALVAGIEDWQELSTKMCEWITGAIARANEAQCFVYFNALDVLALITNEKDIGRKAGIFNTVTKCMNSLSLPERSKVFATKYLSLVKSSSKQLACIDVNRFVSVVATPELLEFLYSLTDISAEISGSIWDKAASLLSSRPADSKLREFVVNQLSIGLENRSPHSVMRFKSILEKMNTVHPDADFLFVFCNSILARLPRISSHLVSYMVPPWIYAVLAFSTTREMDTKRFTSLIWDHIMHMLSSIVPCEAMELSPGNSEVFVTKFFMALGNSTASGDTIRKIVADSVPFHLANQIATLLKNDDKELQERIVRICGEIICYVGSNLLSIAEADARRTGLNRTAFVVLTQALVSKMVKSSMDPDFLLQTVPLYVVALAKLPYRIFVYSRIKDLLSKFGDDSAIASRIKVELEFLHGTAHYNQLAKEADDKLRRFISSTDQ</sequence>
<dbReference type="OrthoDB" id="5792463at2759"/>
<keyword evidence="1" id="KW-1185">Reference proteome</keyword>
<dbReference type="OMA" id="WADYVTH"/>
<dbReference type="AlphaFoldDB" id="A0A7I4XWH2"/>
<organism evidence="1 2">
    <name type="scientific">Haemonchus contortus</name>
    <name type="common">Barber pole worm</name>
    <dbReference type="NCBI Taxonomy" id="6289"/>
    <lineage>
        <taxon>Eukaryota</taxon>
        <taxon>Metazoa</taxon>
        <taxon>Ecdysozoa</taxon>
        <taxon>Nematoda</taxon>
        <taxon>Chromadorea</taxon>
        <taxon>Rhabditida</taxon>
        <taxon>Rhabditina</taxon>
        <taxon>Rhabditomorpha</taxon>
        <taxon>Strongyloidea</taxon>
        <taxon>Trichostrongylidae</taxon>
        <taxon>Haemonchus</taxon>
    </lineage>
</organism>
<protein>
    <submittedName>
        <fullName evidence="2">Protein RST1</fullName>
    </submittedName>
</protein>